<dbReference type="Pfam" id="PF08241">
    <property type="entry name" value="Methyltransf_11"/>
    <property type="match status" value="1"/>
</dbReference>
<dbReference type="InterPro" id="IPR013216">
    <property type="entry name" value="Methyltransf_11"/>
</dbReference>
<evidence type="ECO:0000313" key="3">
    <source>
        <dbReference type="Proteomes" id="UP000245488"/>
    </source>
</evidence>
<dbReference type="EMBL" id="NXNG01000001">
    <property type="protein sequence ID" value="PWT28140.1"/>
    <property type="molecule type" value="Genomic_DNA"/>
</dbReference>
<evidence type="ECO:0000313" key="2">
    <source>
        <dbReference type="EMBL" id="PWT28140.1"/>
    </source>
</evidence>
<dbReference type="Proteomes" id="UP000245488">
    <property type="component" value="Chromosome"/>
</dbReference>
<dbReference type="SUPFAM" id="SSF53335">
    <property type="entry name" value="S-adenosyl-L-methionine-dependent methyltransferases"/>
    <property type="match status" value="1"/>
</dbReference>
<reference evidence="2 3" key="1">
    <citation type="submission" date="2017-09" db="EMBL/GenBank/DDBJ databases">
        <title>High-quality draft genome sequence of Butyrivibrio fibrisolvens INBov1, isolated from cow rumen.</title>
        <authorList>
            <person name="Rodriguez Hernaez J."/>
            <person name="Rivarola M."/>
            <person name="Paniego N."/>
            <person name="Cravero S."/>
            <person name="Ceron Cucchi M."/>
            <person name="Martinez M.C."/>
        </authorList>
    </citation>
    <scope>NUCLEOTIDE SEQUENCE [LARGE SCALE GENOMIC DNA]</scope>
    <source>
        <strain evidence="2 3">INBov1</strain>
    </source>
</reference>
<accession>A0A317G6K7</accession>
<dbReference type="CDD" id="cd02440">
    <property type="entry name" value="AdoMet_MTases"/>
    <property type="match status" value="1"/>
</dbReference>
<name>A0A317G6K7_BUTFI</name>
<comment type="caution">
    <text evidence="2">The sequence shown here is derived from an EMBL/GenBank/DDBJ whole genome shotgun (WGS) entry which is preliminary data.</text>
</comment>
<dbReference type="Gene3D" id="3.40.50.150">
    <property type="entry name" value="Vaccinia Virus protein VP39"/>
    <property type="match status" value="1"/>
</dbReference>
<protein>
    <recommendedName>
        <fullName evidence="1">Methyltransferase type 11 domain-containing protein</fullName>
    </recommendedName>
</protein>
<sequence length="223" mass="24937">MCLFRLIGGNTVDNKSLWEKSWSKENIDNLLPYLEKYNNLKSDEIDLFQKEKIKKACDAACGFGTYTLALASNGFIVKAFDISENAAEITKEGLKRLGYDIDVKAASILQTGYADSEFDGAFAHSVLDHMTFADAKKGFAELCRIVRSGGLILVSFDEVDDDDLALEHENQEDGCIRFTGDSAKNGMILHPYDDVWVEELLSGKEILYEAVNSKDEHVFIVRN</sequence>
<dbReference type="GO" id="GO:0008757">
    <property type="term" value="F:S-adenosylmethionine-dependent methyltransferase activity"/>
    <property type="evidence" value="ECO:0007669"/>
    <property type="project" value="InterPro"/>
</dbReference>
<dbReference type="AlphaFoldDB" id="A0A317G6K7"/>
<evidence type="ECO:0000259" key="1">
    <source>
        <dbReference type="Pfam" id="PF08241"/>
    </source>
</evidence>
<keyword evidence="3" id="KW-1185">Reference proteome</keyword>
<proteinExistence type="predicted"/>
<organism evidence="2 3">
    <name type="scientific">Butyrivibrio fibrisolvens</name>
    <dbReference type="NCBI Taxonomy" id="831"/>
    <lineage>
        <taxon>Bacteria</taxon>
        <taxon>Bacillati</taxon>
        <taxon>Bacillota</taxon>
        <taxon>Clostridia</taxon>
        <taxon>Lachnospirales</taxon>
        <taxon>Lachnospiraceae</taxon>
        <taxon>Butyrivibrio</taxon>
    </lineage>
</organism>
<dbReference type="InterPro" id="IPR029063">
    <property type="entry name" value="SAM-dependent_MTases_sf"/>
</dbReference>
<gene>
    <name evidence="2" type="ORF">CPT75_13980</name>
</gene>
<feature type="domain" description="Methyltransferase type 11" evidence="1">
    <location>
        <begin position="58"/>
        <end position="153"/>
    </location>
</feature>